<accession>A0AAE4B6T1</accession>
<dbReference type="Proteomes" id="UP001226762">
    <property type="component" value="Unassembled WGS sequence"/>
</dbReference>
<protein>
    <submittedName>
        <fullName evidence="1">Uncharacterized protein</fullName>
    </submittedName>
</protein>
<reference evidence="1" key="2">
    <citation type="submission" date="2023-02" db="EMBL/GenBank/DDBJ databases">
        <title>'Rhodoalgimonas zhirmunskyi' gen. nov., isolated from a red alga.</title>
        <authorList>
            <person name="Nedashkovskaya O.I."/>
            <person name="Otstavnykh N.Y."/>
            <person name="Bystritskaya E.P."/>
            <person name="Balabanova L.A."/>
            <person name="Isaeva M.P."/>
        </authorList>
    </citation>
    <scope>NUCLEOTIDE SEQUENCE</scope>
    <source>
        <strain evidence="1">KCTC 52189</strain>
    </source>
</reference>
<keyword evidence="2" id="KW-1185">Reference proteome</keyword>
<dbReference type="EMBL" id="JANHAX010000009">
    <property type="protein sequence ID" value="MDQ2092392.1"/>
    <property type="molecule type" value="Genomic_DNA"/>
</dbReference>
<dbReference type="RefSeq" id="WP_306737698.1">
    <property type="nucleotide sequence ID" value="NZ_JANHAX010000009.1"/>
</dbReference>
<name>A0AAE4B6T1_9RHOB</name>
<dbReference type="AlphaFoldDB" id="A0AAE4B6T1"/>
<evidence type="ECO:0000313" key="1">
    <source>
        <dbReference type="EMBL" id="MDQ2092392.1"/>
    </source>
</evidence>
<gene>
    <name evidence="1" type="ORF">NO357_21005</name>
</gene>
<evidence type="ECO:0000313" key="2">
    <source>
        <dbReference type="Proteomes" id="UP001226762"/>
    </source>
</evidence>
<organism evidence="1 2">
    <name type="scientific">Marimonas arenosa</name>
    <dbReference type="NCBI Taxonomy" id="1795305"/>
    <lineage>
        <taxon>Bacteria</taxon>
        <taxon>Pseudomonadati</taxon>
        <taxon>Pseudomonadota</taxon>
        <taxon>Alphaproteobacteria</taxon>
        <taxon>Rhodobacterales</taxon>
        <taxon>Paracoccaceae</taxon>
        <taxon>Marimonas</taxon>
    </lineage>
</organism>
<proteinExistence type="predicted"/>
<sequence length="140" mass="15085">MDSAGLIGFGTSPANKTKLFEIRPACDAVLAGSLTTGGTGCGGGCDRVFSDDYDLPSIAEHTEAMLRLGHLPNVGPAPEHTPVDVTDKLGRMLNELEHAHLYIAELNAENRRFRTELSQLRADADARFARLESVPSARDH</sequence>
<comment type="caution">
    <text evidence="1">The sequence shown here is derived from an EMBL/GenBank/DDBJ whole genome shotgun (WGS) entry which is preliminary data.</text>
</comment>
<reference evidence="1" key="1">
    <citation type="submission" date="2022-07" db="EMBL/GenBank/DDBJ databases">
        <authorList>
            <person name="Otstavnykh N."/>
            <person name="Isaeva M."/>
            <person name="Bystritskaya E."/>
        </authorList>
    </citation>
    <scope>NUCLEOTIDE SEQUENCE</scope>
    <source>
        <strain evidence="1">KCTC 52189</strain>
    </source>
</reference>